<dbReference type="GO" id="GO:0005524">
    <property type="term" value="F:ATP binding"/>
    <property type="evidence" value="ECO:0007669"/>
    <property type="project" value="UniProtKB-KW"/>
</dbReference>
<evidence type="ECO:0000256" key="4">
    <source>
        <dbReference type="ARBA" id="ARBA00022543"/>
    </source>
</evidence>
<evidence type="ECO:0000256" key="5">
    <source>
        <dbReference type="ARBA" id="ARBA00022553"/>
    </source>
</evidence>
<keyword evidence="14" id="KW-0157">Chromophore</keyword>
<keyword evidence="9" id="KW-0808">Transferase</keyword>
<evidence type="ECO:0000259" key="19">
    <source>
        <dbReference type="PROSITE" id="PS50113"/>
    </source>
</evidence>
<keyword evidence="5" id="KW-0597">Phosphoprotein</keyword>
<dbReference type="SMART" id="SM00086">
    <property type="entry name" value="PAC"/>
    <property type="match status" value="1"/>
</dbReference>
<dbReference type="SMART" id="SM00911">
    <property type="entry name" value="HWE_HK"/>
    <property type="match status" value="1"/>
</dbReference>
<feature type="domain" description="PAC" evidence="19">
    <location>
        <begin position="100"/>
        <end position="152"/>
    </location>
</feature>
<keyword evidence="11" id="KW-0547">Nucleotide-binding</keyword>
<gene>
    <name evidence="20" type="ORF">GTW51_19380</name>
</gene>
<dbReference type="Gene3D" id="3.30.450.20">
    <property type="entry name" value="PAS domain"/>
    <property type="match status" value="1"/>
</dbReference>
<dbReference type="PROSITE" id="PS50112">
    <property type="entry name" value="PAS"/>
    <property type="match status" value="1"/>
</dbReference>
<evidence type="ECO:0000256" key="13">
    <source>
        <dbReference type="ARBA" id="ARBA00022840"/>
    </source>
</evidence>
<dbReference type="InterPro" id="IPR000014">
    <property type="entry name" value="PAS"/>
</dbReference>
<evidence type="ECO:0000313" key="21">
    <source>
        <dbReference type="Proteomes" id="UP000476332"/>
    </source>
</evidence>
<comment type="catalytic activity">
    <reaction evidence="1">
        <text>ATP + protein L-histidine = ADP + protein N-phospho-L-histidine.</text>
        <dbReference type="EC" id="2.7.13.3"/>
    </reaction>
</comment>
<evidence type="ECO:0000256" key="12">
    <source>
        <dbReference type="ARBA" id="ARBA00022777"/>
    </source>
</evidence>
<evidence type="ECO:0000256" key="3">
    <source>
        <dbReference type="ARBA" id="ARBA00021740"/>
    </source>
</evidence>
<accession>A0A6L9MLZ6</accession>
<dbReference type="PANTHER" id="PTHR41523:SF8">
    <property type="entry name" value="ETHYLENE RESPONSE SENSOR PROTEIN"/>
    <property type="match status" value="1"/>
</dbReference>
<dbReference type="PROSITE" id="PS50113">
    <property type="entry name" value="PAC"/>
    <property type="match status" value="1"/>
</dbReference>
<dbReference type="EC" id="2.7.13.3" evidence="2"/>
<keyword evidence="15" id="KW-0843">Virulence</keyword>
<name>A0A6L9MLZ6_9HYPH</name>
<dbReference type="EMBL" id="JAAAMJ010000021">
    <property type="protein sequence ID" value="NDV88853.1"/>
    <property type="molecule type" value="Genomic_DNA"/>
</dbReference>
<evidence type="ECO:0000256" key="6">
    <source>
        <dbReference type="ARBA" id="ARBA00022606"/>
    </source>
</evidence>
<dbReference type="SMART" id="SM00091">
    <property type="entry name" value="PAS"/>
    <property type="match status" value="1"/>
</dbReference>
<evidence type="ECO:0000256" key="16">
    <source>
        <dbReference type="ARBA" id="ARBA00023170"/>
    </source>
</evidence>
<evidence type="ECO:0000256" key="1">
    <source>
        <dbReference type="ARBA" id="ARBA00000085"/>
    </source>
</evidence>
<dbReference type="PANTHER" id="PTHR41523">
    <property type="entry name" value="TWO-COMPONENT SYSTEM SENSOR PROTEIN"/>
    <property type="match status" value="1"/>
</dbReference>
<dbReference type="InterPro" id="IPR011102">
    <property type="entry name" value="Sig_transdc_His_kinase_HWE"/>
</dbReference>
<keyword evidence="16" id="KW-0675">Receptor</keyword>
<dbReference type="GO" id="GO:0009881">
    <property type="term" value="F:photoreceptor activity"/>
    <property type="evidence" value="ECO:0007669"/>
    <property type="project" value="UniProtKB-KW"/>
</dbReference>
<feature type="domain" description="PAS" evidence="18">
    <location>
        <begin position="33"/>
        <end position="101"/>
    </location>
</feature>
<keyword evidence="10" id="KW-0677">Repeat</keyword>
<organism evidence="20 21">
    <name type="scientific">Aurantimonas aggregata</name>
    <dbReference type="NCBI Taxonomy" id="2047720"/>
    <lineage>
        <taxon>Bacteria</taxon>
        <taxon>Pseudomonadati</taxon>
        <taxon>Pseudomonadota</taxon>
        <taxon>Alphaproteobacteria</taxon>
        <taxon>Hyphomicrobiales</taxon>
        <taxon>Aurantimonadaceae</taxon>
        <taxon>Aurantimonas</taxon>
    </lineage>
</organism>
<evidence type="ECO:0000256" key="14">
    <source>
        <dbReference type="ARBA" id="ARBA00022991"/>
    </source>
</evidence>
<dbReference type="GO" id="GO:0004673">
    <property type="term" value="F:protein histidine kinase activity"/>
    <property type="evidence" value="ECO:0007669"/>
    <property type="project" value="UniProtKB-EC"/>
</dbReference>
<dbReference type="Pfam" id="PF13426">
    <property type="entry name" value="PAS_9"/>
    <property type="match status" value="1"/>
</dbReference>
<evidence type="ECO:0000259" key="18">
    <source>
        <dbReference type="PROSITE" id="PS50112"/>
    </source>
</evidence>
<dbReference type="Pfam" id="PF07536">
    <property type="entry name" value="HWE_HK"/>
    <property type="match status" value="1"/>
</dbReference>
<dbReference type="Gene3D" id="3.30.565.10">
    <property type="entry name" value="Histidine kinase-like ATPase, C-terminal domain"/>
    <property type="match status" value="1"/>
</dbReference>
<evidence type="ECO:0000256" key="17">
    <source>
        <dbReference type="SAM" id="MobiDB-lite"/>
    </source>
</evidence>
<dbReference type="InterPro" id="IPR001610">
    <property type="entry name" value="PAC"/>
</dbReference>
<evidence type="ECO:0000256" key="11">
    <source>
        <dbReference type="ARBA" id="ARBA00022741"/>
    </source>
</evidence>
<feature type="region of interest" description="Disordered" evidence="17">
    <location>
        <begin position="1"/>
        <end position="20"/>
    </location>
</feature>
<reference evidence="20 21" key="1">
    <citation type="submission" date="2020-01" db="EMBL/GenBank/DDBJ databases">
        <title>Genomes of bacteria type strains.</title>
        <authorList>
            <person name="Chen J."/>
            <person name="Zhu S."/>
            <person name="Chen J."/>
        </authorList>
    </citation>
    <scope>NUCLEOTIDE SEQUENCE [LARGE SCALE GENOMIC DNA]</scope>
    <source>
        <strain evidence="20 21">KCTC 52919</strain>
    </source>
</reference>
<dbReference type="InterPro" id="IPR035965">
    <property type="entry name" value="PAS-like_dom_sf"/>
</dbReference>
<dbReference type="InterPro" id="IPR036890">
    <property type="entry name" value="HATPase_C_sf"/>
</dbReference>
<keyword evidence="6" id="KW-0716">Sensory transduction</keyword>
<keyword evidence="8" id="KW-0288">FMN</keyword>
<evidence type="ECO:0000256" key="7">
    <source>
        <dbReference type="ARBA" id="ARBA00022630"/>
    </source>
</evidence>
<evidence type="ECO:0000313" key="20">
    <source>
        <dbReference type="EMBL" id="NDV88853.1"/>
    </source>
</evidence>
<keyword evidence="7" id="KW-0285">Flavoprotein</keyword>
<dbReference type="Proteomes" id="UP000476332">
    <property type="component" value="Unassembled WGS sequence"/>
</dbReference>
<evidence type="ECO:0000256" key="10">
    <source>
        <dbReference type="ARBA" id="ARBA00022737"/>
    </source>
</evidence>
<dbReference type="CDD" id="cd00130">
    <property type="entry name" value="PAS"/>
    <property type="match status" value="1"/>
</dbReference>
<dbReference type="SUPFAM" id="SSF55785">
    <property type="entry name" value="PYP-like sensor domain (PAS domain)"/>
    <property type="match status" value="1"/>
</dbReference>
<evidence type="ECO:0000256" key="8">
    <source>
        <dbReference type="ARBA" id="ARBA00022643"/>
    </source>
</evidence>
<dbReference type="InterPro" id="IPR000700">
    <property type="entry name" value="PAS-assoc_C"/>
</dbReference>
<evidence type="ECO:0000256" key="2">
    <source>
        <dbReference type="ARBA" id="ARBA00012438"/>
    </source>
</evidence>
<evidence type="ECO:0000256" key="9">
    <source>
        <dbReference type="ARBA" id="ARBA00022679"/>
    </source>
</evidence>
<dbReference type="AlphaFoldDB" id="A0A6L9MLZ6"/>
<dbReference type="NCBIfam" id="TIGR00229">
    <property type="entry name" value="sensory_box"/>
    <property type="match status" value="1"/>
</dbReference>
<protein>
    <recommendedName>
        <fullName evidence="3">Blue-light-activated histidine kinase</fullName>
        <ecNumber evidence="2">2.7.13.3</ecNumber>
    </recommendedName>
</protein>
<keyword evidence="13" id="KW-0067">ATP-binding</keyword>
<comment type="caution">
    <text evidence="20">The sequence shown here is derived from an EMBL/GenBank/DDBJ whole genome shotgun (WGS) entry which is preliminary data.</text>
</comment>
<keyword evidence="4" id="KW-0600">Photoreceptor protein</keyword>
<dbReference type="RefSeq" id="WP_163045704.1">
    <property type="nucleotide sequence ID" value="NZ_JAAAMJ010000021.1"/>
</dbReference>
<evidence type="ECO:0000256" key="15">
    <source>
        <dbReference type="ARBA" id="ARBA00023026"/>
    </source>
</evidence>
<keyword evidence="12" id="KW-0418">Kinase</keyword>
<keyword evidence="21" id="KW-1185">Reference proteome</keyword>
<sequence>MPDENVKSGDQKDAESEVEGFRQDLGPFVVAAETTRMAMVFTDAKEPDKPISFANDAFLDLTGYSRDEVLGQSFNFLMAQGADPDSVADIESAFDGSSDVDPEIRYHRRDGSIFWASVFVSPVKDDAGVVVQHFASFVDVTRHRREQDRLRFLLNELNHRAQNTLATVLSIIGRTLNGMTDRETIETLEGRILALSKTHSILGAQDWDRVGIREVLEQVLGPFELDDSSVPRFSMKGDGVRLEPKTALTLGMVFHELATNAVRHGAFSGGYSGKVDISWQVEGGPSGERMTLQWQESGGPRVNQPSHKGFGSRLIERGLAQEVNGEVSLAFDTDGVVCRIVMPISQEAGWMKNE</sequence>
<proteinExistence type="predicted"/>